<keyword evidence="5" id="KW-0418">Kinase</keyword>
<evidence type="ECO:0000256" key="6">
    <source>
        <dbReference type="ARBA" id="ARBA00022840"/>
    </source>
</evidence>
<organism evidence="13 14">
    <name type="scientific">Lipomyces starkeyi NRRL Y-11557</name>
    <dbReference type="NCBI Taxonomy" id="675824"/>
    <lineage>
        <taxon>Eukaryota</taxon>
        <taxon>Fungi</taxon>
        <taxon>Dikarya</taxon>
        <taxon>Ascomycota</taxon>
        <taxon>Saccharomycotina</taxon>
        <taxon>Lipomycetes</taxon>
        <taxon>Lipomycetales</taxon>
        <taxon>Lipomycetaceae</taxon>
        <taxon>Lipomyces</taxon>
    </lineage>
</organism>
<dbReference type="InterPro" id="IPR050339">
    <property type="entry name" value="CC_SR_Kinase"/>
</dbReference>
<comment type="catalytic activity">
    <reaction evidence="9">
        <text>L-seryl-[protein] + ATP = O-phospho-L-seryl-[protein] + ADP + H(+)</text>
        <dbReference type="Rhea" id="RHEA:17989"/>
        <dbReference type="Rhea" id="RHEA-COMP:9863"/>
        <dbReference type="Rhea" id="RHEA-COMP:11604"/>
        <dbReference type="ChEBI" id="CHEBI:15378"/>
        <dbReference type="ChEBI" id="CHEBI:29999"/>
        <dbReference type="ChEBI" id="CHEBI:30616"/>
        <dbReference type="ChEBI" id="CHEBI:83421"/>
        <dbReference type="ChEBI" id="CHEBI:456216"/>
        <dbReference type="EC" id="2.7.11.1"/>
    </reaction>
</comment>
<feature type="compositionally biased region" description="Low complexity" evidence="10">
    <location>
        <begin position="532"/>
        <end position="557"/>
    </location>
</feature>
<dbReference type="FunFam" id="3.30.200.20:FF:000306">
    <property type="entry name" value="IKS protein kinase"/>
    <property type="match status" value="1"/>
</dbReference>
<protein>
    <recommendedName>
        <fullName evidence="1">non-specific serine/threonine protein kinase</fullName>
        <ecNumber evidence="1">2.7.11.1</ecNumber>
    </recommendedName>
</protein>
<dbReference type="GO" id="GO:0005634">
    <property type="term" value="C:nucleus"/>
    <property type="evidence" value="ECO:0007669"/>
    <property type="project" value="TreeGrafter"/>
</dbReference>
<evidence type="ECO:0000313" key="13">
    <source>
        <dbReference type="EMBL" id="ODQ74824.1"/>
    </source>
</evidence>
<proteinExistence type="inferred from homology"/>
<evidence type="ECO:0000256" key="4">
    <source>
        <dbReference type="ARBA" id="ARBA00022741"/>
    </source>
</evidence>
<dbReference type="GO" id="GO:0005524">
    <property type="term" value="F:ATP binding"/>
    <property type="evidence" value="ECO:0007669"/>
    <property type="project" value="UniProtKB-KW"/>
</dbReference>
<feature type="domain" description="Protein kinase" evidence="12">
    <location>
        <begin position="204"/>
        <end position="522"/>
    </location>
</feature>
<name>A0A1E3QBE2_LIPST</name>
<dbReference type="PANTHER" id="PTHR11042">
    <property type="entry name" value="EUKARYOTIC TRANSLATION INITIATION FACTOR 2-ALPHA KINASE EIF2-ALPHA KINASE -RELATED"/>
    <property type="match status" value="1"/>
</dbReference>
<evidence type="ECO:0000256" key="1">
    <source>
        <dbReference type="ARBA" id="ARBA00012513"/>
    </source>
</evidence>
<dbReference type="PANTHER" id="PTHR11042:SF138">
    <property type="entry name" value="SERINE_THREONINE-PROTEIN KINASE IKS1-RELATED"/>
    <property type="match status" value="1"/>
</dbReference>
<dbReference type="PROSITE" id="PS00108">
    <property type="entry name" value="PROTEIN_KINASE_ST"/>
    <property type="match status" value="1"/>
</dbReference>
<sequence length="720" mass="80048">MSIVPYNGDQNQSIVLHDPIRGAVVLLDRDSRQLSLHRDLTLAQPVTDSNDISIVNRPSSPRANSQCHWFQQAPSSRSRQPTSTGPRPQFADTCPYCGRGASTITDSSGSNVFAGHAMGLHGRHSPRMVTSDDLDGRVRSGRTFVDRHYFKLLHDASVTSTPTQLPSDIPIFGSSSSSALPDMHTAKSGISSSAYSEGYFERFFVTERELGRGGRGAVYLVEHILDGVSLGQFACKKIPVGNDHKWLERVLREVNLLRLTHTNLVNYNHVWIENAQLTNFGPNVPCVFILQEYCNCGTLEDYVNKRSGLVHRNPTKSELKMRARRLSRWSADCADEQRKKFLTLEEIGSFYIDITSGLSHLHQHGFVHRDLKPSNCLLNESAGVPGALPRVLVSDFGEGQREGTKRDATGATGTVGYSAPETLLPDVLTGELAEFSFKTDMFSMGMILHFLCFSRLPYEHDFDNEFDELREEVMRWKGFDKAKAAGIRSDLPSELYDLLSKLLSPVPIERPSADELLDLIGVNAESRRRKSSGTSSMASSPWSSTGSSPSSAGTSSSIFSLWRSRTSPQPSASNKPCISPEPLPPDPTRAVPLLSSTSAYAEPSSWPSEDLVRFARPSLFRRSVTVNTSADARQRNDSNNMNEMPAVKPEYAITPVRRTSVSPMNSRQLWQHPHFLFWIWVMSYIIVGVISSYGTLFALRRRKGISDNTVSMTEDSELYF</sequence>
<dbReference type="EMBL" id="KV454291">
    <property type="protein sequence ID" value="ODQ74824.1"/>
    <property type="molecule type" value="Genomic_DNA"/>
</dbReference>
<keyword evidence="4" id="KW-0547">Nucleotide-binding</keyword>
<dbReference type="Gene3D" id="3.30.200.20">
    <property type="entry name" value="Phosphorylase Kinase, domain 1"/>
    <property type="match status" value="1"/>
</dbReference>
<keyword evidence="2" id="KW-0723">Serine/threonine-protein kinase</keyword>
<dbReference type="InterPro" id="IPR008271">
    <property type="entry name" value="Ser/Thr_kinase_AS"/>
</dbReference>
<evidence type="ECO:0000256" key="10">
    <source>
        <dbReference type="SAM" id="MobiDB-lite"/>
    </source>
</evidence>
<evidence type="ECO:0000256" key="2">
    <source>
        <dbReference type="ARBA" id="ARBA00022527"/>
    </source>
</evidence>
<evidence type="ECO:0000256" key="9">
    <source>
        <dbReference type="ARBA" id="ARBA00048679"/>
    </source>
</evidence>
<dbReference type="AlphaFoldDB" id="A0A1E3QBE2"/>
<evidence type="ECO:0000313" key="14">
    <source>
        <dbReference type="Proteomes" id="UP000094385"/>
    </source>
</evidence>
<dbReference type="PROSITE" id="PS50011">
    <property type="entry name" value="PROTEIN_KINASE_DOM"/>
    <property type="match status" value="1"/>
</dbReference>
<feature type="compositionally biased region" description="Polar residues" evidence="10">
    <location>
        <begin position="51"/>
        <end position="86"/>
    </location>
</feature>
<feature type="transmembrane region" description="Helical" evidence="11">
    <location>
        <begin position="675"/>
        <end position="699"/>
    </location>
</feature>
<keyword evidence="6" id="KW-0067">ATP-binding</keyword>
<gene>
    <name evidence="13" type="ORF">LIPSTDRAFT_61695</name>
</gene>
<dbReference type="SUPFAM" id="SSF56112">
    <property type="entry name" value="Protein kinase-like (PK-like)"/>
    <property type="match status" value="1"/>
</dbReference>
<keyword evidence="11" id="KW-0812">Transmembrane</keyword>
<reference evidence="13 14" key="1">
    <citation type="journal article" date="2016" name="Proc. Natl. Acad. Sci. U.S.A.">
        <title>Comparative genomics of biotechnologically important yeasts.</title>
        <authorList>
            <person name="Riley R."/>
            <person name="Haridas S."/>
            <person name="Wolfe K.H."/>
            <person name="Lopes M.R."/>
            <person name="Hittinger C.T."/>
            <person name="Goeker M."/>
            <person name="Salamov A.A."/>
            <person name="Wisecaver J.H."/>
            <person name="Long T.M."/>
            <person name="Calvey C.H."/>
            <person name="Aerts A.L."/>
            <person name="Barry K.W."/>
            <person name="Choi C."/>
            <person name="Clum A."/>
            <person name="Coughlan A.Y."/>
            <person name="Deshpande S."/>
            <person name="Douglass A.P."/>
            <person name="Hanson S.J."/>
            <person name="Klenk H.-P."/>
            <person name="LaButti K.M."/>
            <person name="Lapidus A."/>
            <person name="Lindquist E.A."/>
            <person name="Lipzen A.M."/>
            <person name="Meier-Kolthoff J.P."/>
            <person name="Ohm R.A."/>
            <person name="Otillar R.P."/>
            <person name="Pangilinan J.L."/>
            <person name="Peng Y."/>
            <person name="Rokas A."/>
            <person name="Rosa C.A."/>
            <person name="Scheuner C."/>
            <person name="Sibirny A.A."/>
            <person name="Slot J.C."/>
            <person name="Stielow J.B."/>
            <person name="Sun H."/>
            <person name="Kurtzman C.P."/>
            <person name="Blackwell M."/>
            <person name="Grigoriev I.V."/>
            <person name="Jeffries T.W."/>
        </authorList>
    </citation>
    <scope>NUCLEOTIDE SEQUENCE [LARGE SCALE GENOMIC DNA]</scope>
    <source>
        <strain evidence="13 14">NRRL Y-11557</strain>
    </source>
</reference>
<evidence type="ECO:0000256" key="5">
    <source>
        <dbReference type="ARBA" id="ARBA00022777"/>
    </source>
</evidence>
<evidence type="ECO:0000256" key="11">
    <source>
        <dbReference type="SAM" id="Phobius"/>
    </source>
</evidence>
<evidence type="ECO:0000256" key="8">
    <source>
        <dbReference type="ARBA" id="ARBA00047899"/>
    </source>
</evidence>
<accession>A0A1E3QBE2</accession>
<dbReference type="OrthoDB" id="1405469at2759"/>
<keyword evidence="11" id="KW-0472">Membrane</keyword>
<keyword evidence="3" id="KW-0808">Transferase</keyword>
<comment type="similarity">
    <text evidence="7">Belongs to the protein kinase superfamily. Ser/Thr protein kinase family. GCN2 subfamily.</text>
</comment>
<dbReference type="Proteomes" id="UP000094385">
    <property type="component" value="Unassembled WGS sequence"/>
</dbReference>
<feature type="compositionally biased region" description="Polar residues" evidence="10">
    <location>
        <begin position="563"/>
        <end position="576"/>
    </location>
</feature>
<dbReference type="Gene3D" id="1.10.510.10">
    <property type="entry name" value="Transferase(Phosphotransferase) domain 1"/>
    <property type="match status" value="1"/>
</dbReference>
<evidence type="ECO:0000259" key="12">
    <source>
        <dbReference type="PROSITE" id="PS50011"/>
    </source>
</evidence>
<dbReference type="Pfam" id="PF00069">
    <property type="entry name" value="Pkinase"/>
    <property type="match status" value="1"/>
</dbReference>
<feature type="region of interest" description="Disordered" evidence="10">
    <location>
        <begin position="528"/>
        <end position="592"/>
    </location>
</feature>
<dbReference type="EC" id="2.7.11.1" evidence="1"/>
<dbReference type="SMART" id="SM00220">
    <property type="entry name" value="S_TKc"/>
    <property type="match status" value="1"/>
</dbReference>
<keyword evidence="14" id="KW-1185">Reference proteome</keyword>
<evidence type="ECO:0000256" key="7">
    <source>
        <dbReference type="ARBA" id="ARBA00037982"/>
    </source>
</evidence>
<comment type="catalytic activity">
    <reaction evidence="8">
        <text>L-threonyl-[protein] + ATP = O-phospho-L-threonyl-[protein] + ADP + H(+)</text>
        <dbReference type="Rhea" id="RHEA:46608"/>
        <dbReference type="Rhea" id="RHEA-COMP:11060"/>
        <dbReference type="Rhea" id="RHEA-COMP:11605"/>
        <dbReference type="ChEBI" id="CHEBI:15378"/>
        <dbReference type="ChEBI" id="CHEBI:30013"/>
        <dbReference type="ChEBI" id="CHEBI:30616"/>
        <dbReference type="ChEBI" id="CHEBI:61977"/>
        <dbReference type="ChEBI" id="CHEBI:456216"/>
        <dbReference type="EC" id="2.7.11.1"/>
    </reaction>
</comment>
<dbReference type="GO" id="GO:0004674">
    <property type="term" value="F:protein serine/threonine kinase activity"/>
    <property type="evidence" value="ECO:0007669"/>
    <property type="project" value="UniProtKB-KW"/>
</dbReference>
<dbReference type="InterPro" id="IPR000719">
    <property type="entry name" value="Prot_kinase_dom"/>
</dbReference>
<dbReference type="InterPro" id="IPR011009">
    <property type="entry name" value="Kinase-like_dom_sf"/>
</dbReference>
<feature type="region of interest" description="Disordered" evidence="10">
    <location>
        <begin position="51"/>
        <end position="91"/>
    </location>
</feature>
<evidence type="ECO:0000256" key="3">
    <source>
        <dbReference type="ARBA" id="ARBA00022679"/>
    </source>
</evidence>
<dbReference type="STRING" id="675824.A0A1E3QBE2"/>
<keyword evidence="11" id="KW-1133">Transmembrane helix</keyword>
<dbReference type="GO" id="GO:0005737">
    <property type="term" value="C:cytoplasm"/>
    <property type="evidence" value="ECO:0007669"/>
    <property type="project" value="TreeGrafter"/>
</dbReference>